<dbReference type="KEGG" id="amog:QRX60_33535"/>
<evidence type="ECO:0000313" key="2">
    <source>
        <dbReference type="EMBL" id="WIX98957.1"/>
    </source>
</evidence>
<dbReference type="AlphaFoldDB" id="A0A9Y2JJ17"/>
<feature type="transmembrane region" description="Helical" evidence="1">
    <location>
        <begin position="75"/>
        <end position="95"/>
    </location>
</feature>
<gene>
    <name evidence="2" type="ORF">QRX60_33535</name>
</gene>
<keyword evidence="3" id="KW-1185">Reference proteome</keyword>
<feature type="transmembrane region" description="Helical" evidence="1">
    <location>
        <begin position="101"/>
        <end position="122"/>
    </location>
</feature>
<sequence length="146" mass="14676">MTTTATRTSATALRLGVAVVAAAAVNAVIALTASSLDDGGIGVGLNAASYLPATVLGLLLGTAGWFLIARRAPKALRVVVPAVLVLTWIPDLLLLTAGATAANVVGLMLMHLVVTTAAVLALRPTLRDPATAPAAEGVQQVRAHRG</sequence>
<protein>
    <submittedName>
        <fullName evidence="2">DUF6069 family protein</fullName>
    </submittedName>
</protein>
<evidence type="ECO:0000256" key="1">
    <source>
        <dbReference type="SAM" id="Phobius"/>
    </source>
</evidence>
<feature type="transmembrane region" description="Helical" evidence="1">
    <location>
        <begin position="12"/>
        <end position="36"/>
    </location>
</feature>
<organism evidence="2 3">
    <name type="scientific">Amycolatopsis mongoliensis</name>
    <dbReference type="NCBI Taxonomy" id="715475"/>
    <lineage>
        <taxon>Bacteria</taxon>
        <taxon>Bacillati</taxon>
        <taxon>Actinomycetota</taxon>
        <taxon>Actinomycetes</taxon>
        <taxon>Pseudonocardiales</taxon>
        <taxon>Pseudonocardiaceae</taxon>
        <taxon>Amycolatopsis</taxon>
    </lineage>
</organism>
<keyword evidence="1" id="KW-0812">Transmembrane</keyword>
<keyword evidence="1" id="KW-0472">Membrane</keyword>
<dbReference type="InterPro" id="IPR045713">
    <property type="entry name" value="DUF6069"/>
</dbReference>
<dbReference type="Pfam" id="PF19545">
    <property type="entry name" value="DUF6069"/>
    <property type="match status" value="1"/>
</dbReference>
<feature type="transmembrane region" description="Helical" evidence="1">
    <location>
        <begin position="48"/>
        <end position="68"/>
    </location>
</feature>
<keyword evidence="1" id="KW-1133">Transmembrane helix</keyword>
<proteinExistence type="predicted"/>
<accession>A0A9Y2JJ17</accession>
<name>A0A9Y2JJ17_9PSEU</name>
<dbReference type="Proteomes" id="UP001239397">
    <property type="component" value="Chromosome"/>
</dbReference>
<evidence type="ECO:0000313" key="3">
    <source>
        <dbReference type="Proteomes" id="UP001239397"/>
    </source>
</evidence>
<reference evidence="2 3" key="1">
    <citation type="submission" date="2023-06" db="EMBL/GenBank/DDBJ databases">
        <authorList>
            <person name="Oyuntsetseg B."/>
            <person name="Kim S.B."/>
        </authorList>
    </citation>
    <scope>NUCLEOTIDE SEQUENCE [LARGE SCALE GENOMIC DNA]</scope>
    <source>
        <strain evidence="2 3">4-36</strain>
    </source>
</reference>
<dbReference type="RefSeq" id="WP_285995440.1">
    <property type="nucleotide sequence ID" value="NZ_CP127295.1"/>
</dbReference>
<dbReference type="EMBL" id="CP127295">
    <property type="protein sequence ID" value="WIX98957.1"/>
    <property type="molecule type" value="Genomic_DNA"/>
</dbReference>